<dbReference type="HAMAP" id="MF_01368">
    <property type="entry name" value="Ribosomal_bL17"/>
    <property type="match status" value="1"/>
</dbReference>
<dbReference type="eggNOG" id="COG0203">
    <property type="taxonomic scope" value="Bacteria"/>
</dbReference>
<dbReference type="RefSeq" id="WP_038101496.1">
    <property type="nucleotide sequence ID" value="NZ_JFDP01000002.1"/>
</dbReference>
<comment type="similarity">
    <text evidence="1 4 5">Belongs to the bacterial ribosomal protein bL17 family.</text>
</comment>
<dbReference type="NCBIfam" id="TIGR00059">
    <property type="entry name" value="L17"/>
    <property type="match status" value="1"/>
</dbReference>
<keyword evidence="2 4" id="KW-0689">Ribosomal protein</keyword>
<dbReference type="Pfam" id="PF01196">
    <property type="entry name" value="Ribosomal_L17"/>
    <property type="match status" value="1"/>
</dbReference>
<organism evidence="6 7">
    <name type="scientific">Ureaplasma diversum NCTC 246</name>
    <dbReference type="NCBI Taxonomy" id="1188241"/>
    <lineage>
        <taxon>Bacteria</taxon>
        <taxon>Bacillati</taxon>
        <taxon>Mycoplasmatota</taxon>
        <taxon>Mycoplasmoidales</taxon>
        <taxon>Mycoplasmoidaceae</taxon>
        <taxon>Ureaplasma</taxon>
    </lineage>
</organism>
<protein>
    <recommendedName>
        <fullName evidence="4">Large ribosomal subunit protein bL17</fullName>
    </recommendedName>
</protein>
<dbReference type="InterPro" id="IPR047859">
    <property type="entry name" value="Ribosomal_bL17_CS"/>
</dbReference>
<dbReference type="GO" id="GO:0022625">
    <property type="term" value="C:cytosolic large ribosomal subunit"/>
    <property type="evidence" value="ECO:0007669"/>
    <property type="project" value="TreeGrafter"/>
</dbReference>
<dbReference type="SUPFAM" id="SSF64263">
    <property type="entry name" value="Prokaryotic ribosomal protein L17"/>
    <property type="match status" value="1"/>
</dbReference>
<dbReference type="Proteomes" id="UP000028537">
    <property type="component" value="Unassembled WGS sequence"/>
</dbReference>
<dbReference type="PROSITE" id="PS01167">
    <property type="entry name" value="RIBOSOMAL_L17"/>
    <property type="match status" value="1"/>
</dbReference>
<proteinExistence type="inferred from homology"/>
<evidence type="ECO:0000256" key="3">
    <source>
        <dbReference type="ARBA" id="ARBA00023274"/>
    </source>
</evidence>
<dbReference type="EMBL" id="JFDP01000002">
    <property type="protein sequence ID" value="KEZ24132.1"/>
    <property type="molecule type" value="Genomic_DNA"/>
</dbReference>
<evidence type="ECO:0000256" key="5">
    <source>
        <dbReference type="RuleBase" id="RU000660"/>
    </source>
</evidence>
<accession>A0A084F1P0</accession>
<evidence type="ECO:0000313" key="6">
    <source>
        <dbReference type="EMBL" id="KEZ24132.1"/>
    </source>
</evidence>
<evidence type="ECO:0000256" key="1">
    <source>
        <dbReference type="ARBA" id="ARBA00008777"/>
    </source>
</evidence>
<dbReference type="OrthoDB" id="9809073at2"/>
<comment type="caution">
    <text evidence="6">The sequence shown here is derived from an EMBL/GenBank/DDBJ whole genome shotgun (WGS) entry which is preliminary data.</text>
</comment>
<gene>
    <name evidence="4 6" type="primary">rplQ</name>
    <name evidence="6" type="ORF">UDIV_0180</name>
</gene>
<dbReference type="InterPro" id="IPR000456">
    <property type="entry name" value="Ribosomal_bL17"/>
</dbReference>
<dbReference type="InterPro" id="IPR036373">
    <property type="entry name" value="Ribosomal_bL17_sf"/>
</dbReference>
<dbReference type="AlphaFoldDB" id="A0A084F1P0"/>
<dbReference type="PANTHER" id="PTHR14413:SF16">
    <property type="entry name" value="LARGE RIBOSOMAL SUBUNIT PROTEIN BL17M"/>
    <property type="match status" value="1"/>
</dbReference>
<keyword evidence="3 4" id="KW-0687">Ribonucleoprotein</keyword>
<dbReference type="Gene3D" id="3.90.1030.10">
    <property type="entry name" value="Ribosomal protein L17"/>
    <property type="match status" value="1"/>
</dbReference>
<sequence length="119" mass="13285">MSYINKPGKTRAWRKMVSRQQVSDVISYGSIVTTKTKAKETQRHVDHIITLAKKNTLASRRAAAAILMNTKDLSADQLLQKLFNDLGPKYANRNGGYTRVIKLGTRPGDNTEEAVLQLV</sequence>
<name>A0A084F1P0_9BACT</name>
<keyword evidence="7" id="KW-1185">Reference proteome</keyword>
<comment type="subunit">
    <text evidence="4">Part of the 50S ribosomal subunit. Contacts protein L32.</text>
</comment>
<evidence type="ECO:0000256" key="4">
    <source>
        <dbReference type="HAMAP-Rule" id="MF_01368"/>
    </source>
</evidence>
<reference evidence="6 7" key="1">
    <citation type="submission" date="2014-02" db="EMBL/GenBank/DDBJ databases">
        <title>Genome sequence of Ureaplasma diversum strain 246.</title>
        <authorList>
            <person name="Sirand-Pugnet P."/>
            <person name="Breton M."/>
            <person name="Dordet-Frisoni E."/>
            <person name="Baranowski E."/>
            <person name="Barre A."/>
            <person name="Couture C."/>
            <person name="Dupuy V."/>
            <person name="Gaurivaud P."/>
            <person name="Jacob D."/>
            <person name="Lemaitre C."/>
            <person name="Manso-Silvan L."/>
            <person name="Nikolski M."/>
            <person name="Nouvel L.-X."/>
            <person name="Poumarat F."/>
            <person name="Tardy F."/>
            <person name="Thebault P."/>
            <person name="Theil S."/>
            <person name="Citti C."/>
            <person name="Thiaucourt F."/>
            <person name="Blanchard A."/>
        </authorList>
    </citation>
    <scope>NUCLEOTIDE SEQUENCE [LARGE SCALE GENOMIC DNA]</scope>
    <source>
        <strain evidence="6 7">NCTC 246</strain>
    </source>
</reference>
<dbReference type="GO" id="GO:0006412">
    <property type="term" value="P:translation"/>
    <property type="evidence" value="ECO:0007669"/>
    <property type="project" value="UniProtKB-UniRule"/>
</dbReference>
<dbReference type="GO" id="GO:0003735">
    <property type="term" value="F:structural constituent of ribosome"/>
    <property type="evidence" value="ECO:0007669"/>
    <property type="project" value="InterPro"/>
</dbReference>
<dbReference type="PANTHER" id="PTHR14413">
    <property type="entry name" value="RIBOSOMAL PROTEIN L17"/>
    <property type="match status" value="1"/>
</dbReference>
<evidence type="ECO:0000313" key="7">
    <source>
        <dbReference type="Proteomes" id="UP000028537"/>
    </source>
</evidence>
<evidence type="ECO:0000256" key="2">
    <source>
        <dbReference type="ARBA" id="ARBA00022980"/>
    </source>
</evidence>